<dbReference type="InterPro" id="IPR011723">
    <property type="entry name" value="Znf/thioredoxin_put"/>
</dbReference>
<dbReference type="RefSeq" id="WP_275823663.1">
    <property type="nucleotide sequence ID" value="NZ_JARHUD010000008.1"/>
</dbReference>
<evidence type="ECO:0000259" key="3">
    <source>
        <dbReference type="Pfam" id="PF13717"/>
    </source>
</evidence>
<feature type="transmembrane region" description="Helical" evidence="2">
    <location>
        <begin position="127"/>
        <end position="143"/>
    </location>
</feature>
<keyword evidence="2" id="KW-1133">Transmembrane helix</keyword>
<evidence type="ECO:0000256" key="2">
    <source>
        <dbReference type="SAM" id="Phobius"/>
    </source>
</evidence>
<keyword evidence="2" id="KW-0812">Transmembrane</keyword>
<evidence type="ECO:0000256" key="1">
    <source>
        <dbReference type="SAM" id="MobiDB-lite"/>
    </source>
</evidence>
<name>A0ABT5YQ35_9PROT</name>
<dbReference type="InterPro" id="IPR047676">
    <property type="entry name" value="FxLYD_dom"/>
</dbReference>
<keyword evidence="5" id="KW-1185">Reference proteome</keyword>
<dbReference type="EMBL" id="JARHUD010000008">
    <property type="protein sequence ID" value="MDF2096896.1"/>
    <property type="molecule type" value="Genomic_DNA"/>
</dbReference>
<dbReference type="Pfam" id="PF13717">
    <property type="entry name" value="Zn_ribbon_4"/>
    <property type="match status" value="1"/>
</dbReference>
<feature type="compositionally biased region" description="Basic and acidic residues" evidence="1">
    <location>
        <begin position="80"/>
        <end position="92"/>
    </location>
</feature>
<proteinExistence type="predicted"/>
<feature type="region of interest" description="Disordered" evidence="1">
    <location>
        <begin position="57"/>
        <end position="117"/>
    </location>
</feature>
<protein>
    <submittedName>
        <fullName evidence="4">DUF3426 domain-containing protein</fullName>
    </submittedName>
</protein>
<dbReference type="Pfam" id="PF11906">
    <property type="entry name" value="DUF3426"/>
    <property type="match status" value="1"/>
</dbReference>
<sequence length="271" mass="29821">MQTANRVAVTQAMILTCPACDTAFKVRESAVTSKGRKVRCSACGHVWLATRLPVPVSPRPAEPVSESQDWQSAPHYPGPHFERGQSRSEARVRLAGAEPPQGQGMTEWQVAEQAEREQHKRPRRRKLFFLLLLLFIPLLAWLGREQIVRSVPGTSGLYAALGVEVASPLDGLSLQNINLLRRSLEGRDMVVVEGTVSNDGDRDVALPPLRAHLLDRSGNRVRSWTFEAERSRLAAGDSVLFHTQAEDTPDAVTIDLDFLDSDESGTPRAGS</sequence>
<gene>
    <name evidence="4" type="ORF">P2G67_13015</name>
</gene>
<dbReference type="NCBIfam" id="TIGR02098">
    <property type="entry name" value="MJ0042_CXXC"/>
    <property type="match status" value="1"/>
</dbReference>
<dbReference type="NCBIfam" id="NF038353">
    <property type="entry name" value="FxLYD_dom"/>
    <property type="match status" value="1"/>
</dbReference>
<evidence type="ECO:0000313" key="5">
    <source>
        <dbReference type="Proteomes" id="UP001215503"/>
    </source>
</evidence>
<feature type="domain" description="Zinc finger/thioredoxin putative" evidence="3">
    <location>
        <begin position="13"/>
        <end position="47"/>
    </location>
</feature>
<comment type="caution">
    <text evidence="4">The sequence shown here is derived from an EMBL/GenBank/DDBJ whole genome shotgun (WGS) entry which is preliminary data.</text>
</comment>
<dbReference type="InterPro" id="IPR021834">
    <property type="entry name" value="DUF3426"/>
</dbReference>
<organism evidence="4 5">
    <name type="scientific">Aquibaculum arenosum</name>
    <dbReference type="NCBI Taxonomy" id="3032591"/>
    <lineage>
        <taxon>Bacteria</taxon>
        <taxon>Pseudomonadati</taxon>
        <taxon>Pseudomonadota</taxon>
        <taxon>Alphaproteobacteria</taxon>
        <taxon>Rhodospirillales</taxon>
        <taxon>Rhodovibrionaceae</taxon>
        <taxon>Aquibaculum</taxon>
    </lineage>
</organism>
<keyword evidence="2" id="KW-0472">Membrane</keyword>
<accession>A0ABT5YQ35</accession>
<dbReference type="Proteomes" id="UP001215503">
    <property type="component" value="Unassembled WGS sequence"/>
</dbReference>
<evidence type="ECO:0000313" key="4">
    <source>
        <dbReference type="EMBL" id="MDF2096896.1"/>
    </source>
</evidence>
<reference evidence="4 5" key="1">
    <citation type="submission" date="2023-03" db="EMBL/GenBank/DDBJ databases">
        <title>Fodinicurvata sp. CAU 1616 isolated from sea sendiment.</title>
        <authorList>
            <person name="Kim W."/>
        </authorList>
    </citation>
    <scope>NUCLEOTIDE SEQUENCE [LARGE SCALE GENOMIC DNA]</scope>
    <source>
        <strain evidence="4 5">CAU 1616</strain>
    </source>
</reference>